<comment type="caution">
    <text evidence="4">The sequence shown here is derived from an EMBL/GenBank/DDBJ whole genome shotgun (WGS) entry which is preliminary data.</text>
</comment>
<dbReference type="Gene3D" id="3.30.110.60">
    <property type="entry name" value="YhbY-like"/>
    <property type="match status" value="1"/>
</dbReference>
<keyword evidence="5" id="KW-1185">Reference proteome</keyword>
<evidence type="ECO:0000313" key="4">
    <source>
        <dbReference type="EMBL" id="GGL40544.1"/>
    </source>
</evidence>
<organism evidence="4 5">
    <name type="scientific">Sporolactobacillus putidus</name>
    <dbReference type="NCBI Taxonomy" id="492735"/>
    <lineage>
        <taxon>Bacteria</taxon>
        <taxon>Bacillati</taxon>
        <taxon>Bacillota</taxon>
        <taxon>Bacilli</taxon>
        <taxon>Bacillales</taxon>
        <taxon>Sporolactobacillaceae</taxon>
        <taxon>Sporolactobacillus</taxon>
    </lineage>
</organism>
<reference evidence="4" key="1">
    <citation type="journal article" date="2014" name="Int. J. Syst. Evol. Microbiol.">
        <title>Complete genome sequence of Corynebacterium casei LMG S-19264T (=DSM 44701T), isolated from a smear-ripened cheese.</title>
        <authorList>
            <consortium name="US DOE Joint Genome Institute (JGI-PGF)"/>
            <person name="Walter F."/>
            <person name="Albersmeier A."/>
            <person name="Kalinowski J."/>
            <person name="Ruckert C."/>
        </authorList>
    </citation>
    <scope>NUCLEOTIDE SEQUENCE</scope>
    <source>
        <strain evidence="4">JCM 15325</strain>
    </source>
</reference>
<dbReference type="InterPro" id="IPR001890">
    <property type="entry name" value="RNA-binding_CRM"/>
</dbReference>
<proteinExistence type="predicted"/>
<dbReference type="PANTHER" id="PTHR40065:SF3">
    <property type="entry name" value="RNA-BINDING PROTEIN YHBY"/>
    <property type="match status" value="1"/>
</dbReference>
<dbReference type="PANTHER" id="PTHR40065">
    <property type="entry name" value="RNA-BINDING PROTEIN YHBY"/>
    <property type="match status" value="1"/>
</dbReference>
<name>A0A917RVU9_9BACL</name>
<dbReference type="Pfam" id="PF01985">
    <property type="entry name" value="CRS1_YhbY"/>
    <property type="match status" value="1"/>
</dbReference>
<gene>
    <name evidence="4" type="ORF">GCM10007968_00610</name>
</gene>
<evidence type="ECO:0000256" key="1">
    <source>
        <dbReference type="ARBA" id="ARBA00022884"/>
    </source>
</evidence>
<reference evidence="4" key="2">
    <citation type="submission" date="2020-09" db="EMBL/GenBank/DDBJ databases">
        <authorList>
            <person name="Sun Q."/>
            <person name="Ohkuma M."/>
        </authorList>
    </citation>
    <scope>NUCLEOTIDE SEQUENCE</scope>
    <source>
        <strain evidence="4">JCM 15325</strain>
    </source>
</reference>
<sequence>MLNNRQREFLKKMAHPLKPVFQVGKAGLHEQVFNELDAVLEKRELIKVSLLQNTFEDAGEAGKRIAEETHAELVQIIGHTLVLYRESKEHKRIECPKG</sequence>
<protein>
    <submittedName>
        <fullName evidence="4">RNA-binding protein</fullName>
    </submittedName>
</protein>
<dbReference type="PROSITE" id="PS51295">
    <property type="entry name" value="CRM"/>
    <property type="match status" value="1"/>
</dbReference>
<evidence type="ECO:0000313" key="5">
    <source>
        <dbReference type="Proteomes" id="UP000654670"/>
    </source>
</evidence>
<dbReference type="RefSeq" id="WP_188800663.1">
    <property type="nucleotide sequence ID" value="NZ_BMOK01000001.1"/>
</dbReference>
<dbReference type="Proteomes" id="UP000654670">
    <property type="component" value="Unassembled WGS sequence"/>
</dbReference>
<evidence type="ECO:0000256" key="2">
    <source>
        <dbReference type="PROSITE-ProRule" id="PRU00626"/>
    </source>
</evidence>
<dbReference type="AlphaFoldDB" id="A0A917RVU9"/>
<keyword evidence="1 2" id="KW-0694">RNA-binding</keyword>
<accession>A0A917RVU9</accession>
<dbReference type="SMART" id="SM01103">
    <property type="entry name" value="CRS1_YhbY"/>
    <property type="match status" value="1"/>
</dbReference>
<feature type="domain" description="CRM" evidence="3">
    <location>
        <begin position="1"/>
        <end position="96"/>
    </location>
</feature>
<dbReference type="SUPFAM" id="SSF75471">
    <property type="entry name" value="YhbY-like"/>
    <property type="match status" value="1"/>
</dbReference>
<dbReference type="InterPro" id="IPR017924">
    <property type="entry name" value="RNA-binding_YhbY"/>
</dbReference>
<dbReference type="NCBIfam" id="TIGR00253">
    <property type="entry name" value="RNA_bind_YhbY"/>
    <property type="match status" value="1"/>
</dbReference>
<dbReference type="InterPro" id="IPR051925">
    <property type="entry name" value="RNA-binding_domain"/>
</dbReference>
<evidence type="ECO:0000259" key="3">
    <source>
        <dbReference type="PROSITE" id="PS51295"/>
    </source>
</evidence>
<dbReference type="InterPro" id="IPR035920">
    <property type="entry name" value="YhbY-like_sf"/>
</dbReference>
<dbReference type="GO" id="GO:0003723">
    <property type="term" value="F:RNA binding"/>
    <property type="evidence" value="ECO:0007669"/>
    <property type="project" value="UniProtKB-UniRule"/>
</dbReference>
<dbReference type="EMBL" id="BMOK01000001">
    <property type="protein sequence ID" value="GGL40544.1"/>
    <property type="molecule type" value="Genomic_DNA"/>
</dbReference>